<dbReference type="GO" id="GO:0047527">
    <property type="term" value="F:2,3-dihydroxybenzoate-serine ligase activity"/>
    <property type="evidence" value="ECO:0007669"/>
    <property type="project" value="TreeGrafter"/>
</dbReference>
<dbReference type="CDD" id="cd19531">
    <property type="entry name" value="LCL_NRPS-like"/>
    <property type="match status" value="1"/>
</dbReference>
<dbReference type="PANTHER" id="PTHR45527:SF14">
    <property type="entry name" value="PLIPASTATIN SYNTHASE SUBUNIT B"/>
    <property type="match status" value="1"/>
</dbReference>
<dbReference type="PROSITE" id="PS00455">
    <property type="entry name" value="AMP_BINDING"/>
    <property type="match status" value="1"/>
</dbReference>
<dbReference type="Gene3D" id="2.30.38.10">
    <property type="entry name" value="Luciferase, Domain 3"/>
    <property type="match status" value="1"/>
</dbReference>
<dbReference type="FunFam" id="3.30.300.30:FF:000010">
    <property type="entry name" value="Enterobactin synthetase component F"/>
    <property type="match status" value="1"/>
</dbReference>
<dbReference type="Proteomes" id="UP000224044">
    <property type="component" value="Unassembled WGS sequence"/>
</dbReference>
<dbReference type="SMART" id="SM00823">
    <property type="entry name" value="PKS_PP"/>
    <property type="match status" value="1"/>
</dbReference>
<accession>A0AAP8JUT2</accession>
<dbReference type="SUPFAM" id="SSF53474">
    <property type="entry name" value="alpha/beta-Hydrolases"/>
    <property type="match status" value="1"/>
</dbReference>
<dbReference type="InterPro" id="IPR023213">
    <property type="entry name" value="CAT-like_dom_sf"/>
</dbReference>
<dbReference type="InterPro" id="IPR020459">
    <property type="entry name" value="AMP-binding"/>
</dbReference>
<feature type="domain" description="Carrier" evidence="7">
    <location>
        <begin position="1046"/>
        <end position="1121"/>
    </location>
</feature>
<dbReference type="Gene3D" id="1.10.1200.10">
    <property type="entry name" value="ACP-like"/>
    <property type="match status" value="1"/>
</dbReference>
<dbReference type="Pfam" id="PF00668">
    <property type="entry name" value="Condensation"/>
    <property type="match status" value="1"/>
</dbReference>
<dbReference type="Gene3D" id="3.40.50.1820">
    <property type="entry name" value="alpha/beta hydrolase"/>
    <property type="match status" value="1"/>
</dbReference>
<dbReference type="Pfam" id="PF00550">
    <property type="entry name" value="PP-binding"/>
    <property type="match status" value="1"/>
</dbReference>
<evidence type="ECO:0000313" key="9">
    <source>
        <dbReference type="Proteomes" id="UP000224044"/>
    </source>
</evidence>
<dbReference type="InterPro" id="IPR001242">
    <property type="entry name" value="Condensation_dom"/>
</dbReference>
<dbReference type="SUPFAM" id="SSF56801">
    <property type="entry name" value="Acetyl-CoA synthetase-like"/>
    <property type="match status" value="1"/>
</dbReference>
<keyword evidence="4" id="KW-0597">Phosphoprotein</keyword>
<dbReference type="GO" id="GO:0005524">
    <property type="term" value="F:ATP binding"/>
    <property type="evidence" value="ECO:0007669"/>
    <property type="project" value="UniProtKB-KW"/>
</dbReference>
<keyword evidence="6" id="KW-0067">ATP-binding</keyword>
<gene>
    <name evidence="8" type="ORF">COF62_29370</name>
</gene>
<dbReference type="InterPro" id="IPR020806">
    <property type="entry name" value="PKS_PP-bd"/>
</dbReference>
<dbReference type="FunFam" id="3.30.559.10:FF:000012">
    <property type="entry name" value="Non-ribosomal peptide synthetase"/>
    <property type="match status" value="1"/>
</dbReference>
<comment type="similarity">
    <text evidence="2">Belongs to the ATP-dependent AMP-binding enzyme family.</text>
</comment>
<dbReference type="CDD" id="cd17643">
    <property type="entry name" value="A_NRPS_Cytc1-like"/>
    <property type="match status" value="1"/>
</dbReference>
<dbReference type="SUPFAM" id="SSF47336">
    <property type="entry name" value="ACP-like"/>
    <property type="match status" value="1"/>
</dbReference>
<name>A0AAP8JUT2_9BACI</name>
<evidence type="ECO:0000256" key="2">
    <source>
        <dbReference type="ARBA" id="ARBA00006432"/>
    </source>
</evidence>
<dbReference type="Gene3D" id="3.40.50.980">
    <property type="match status" value="2"/>
</dbReference>
<dbReference type="InterPro" id="IPR029058">
    <property type="entry name" value="AB_hydrolase_fold"/>
</dbReference>
<dbReference type="FunFam" id="3.40.50.980:FF:000001">
    <property type="entry name" value="Non-ribosomal peptide synthetase"/>
    <property type="match status" value="1"/>
</dbReference>
<dbReference type="GO" id="GO:0008610">
    <property type="term" value="P:lipid biosynthetic process"/>
    <property type="evidence" value="ECO:0007669"/>
    <property type="project" value="UniProtKB-ARBA"/>
</dbReference>
<dbReference type="Pfam" id="PF00501">
    <property type="entry name" value="AMP-binding"/>
    <property type="match status" value="1"/>
</dbReference>
<keyword evidence="3" id="KW-0596">Phosphopantetheine</keyword>
<dbReference type="Gene3D" id="3.30.559.30">
    <property type="entry name" value="Nonribosomal peptide synthetase, condensation domain"/>
    <property type="match status" value="1"/>
</dbReference>
<dbReference type="InterPro" id="IPR045851">
    <property type="entry name" value="AMP-bd_C_sf"/>
</dbReference>
<evidence type="ECO:0000256" key="3">
    <source>
        <dbReference type="ARBA" id="ARBA00022450"/>
    </source>
</evidence>
<dbReference type="PROSITE" id="PS50075">
    <property type="entry name" value="CARRIER"/>
    <property type="match status" value="1"/>
</dbReference>
<dbReference type="InterPro" id="IPR044894">
    <property type="entry name" value="TubC_N_sf"/>
</dbReference>
<evidence type="ECO:0000256" key="6">
    <source>
        <dbReference type="ARBA" id="ARBA00022840"/>
    </source>
</evidence>
<dbReference type="GO" id="GO:0031177">
    <property type="term" value="F:phosphopantetheine binding"/>
    <property type="evidence" value="ECO:0007669"/>
    <property type="project" value="InterPro"/>
</dbReference>
<dbReference type="Gene3D" id="1.10.10.1830">
    <property type="entry name" value="Non-ribosomal peptide synthase, adenylation domain"/>
    <property type="match status" value="1"/>
</dbReference>
<dbReference type="GO" id="GO:0009366">
    <property type="term" value="C:enterobactin synthetase complex"/>
    <property type="evidence" value="ECO:0007669"/>
    <property type="project" value="TreeGrafter"/>
</dbReference>
<sequence>MKMIELLNKLRKKNIKIWIEDDSLRFNGPKEGLNQELLKGLHQHEYEILSLLKEAKKTDYPKNVQSVTKAKKEHIPLSFAQNRLWFMEQLKPGNSFYNIQDVRRITGPLNLKALEKSIQEIVNRHAGLRTTFAEENEQPVQIITDQMKLPFRVINLCSSTKDESEKEAENIIYDDASTPFDLSKCLIRATVIHHSSEEYILILSMHHIISDGWSMGILFKEMEVLYEVFCNDQPSPLPDLNCQYSDYSIWQHDQFQEEKLQNDLLYWKNQLKNAPNLIELPTDFSRPAIQNYKGSLYSFWLSGADIEELEIICQENGSTLFMGLLTIYNILLHRYTGQEDIIVGTVTANRNSIELEEIIGFFVNTLPIRNDLSNDPTFEELLMKVRNSCLGAYAHQEVPFEMLVDQLKPERNLSYTPIVQTLCILQSASDTLQLPGLKVSRVEVDYDTAKFDLTFAFEKDADGMQCHIEFNNEIFTENTIVKLTKSFQNILKSSVATPNKRISELQIISKRDRKKVVETWNEKNDINYSNLCIHEWFEKQVENRPDSIAIVSTKESISYQQLNERANQLAHYLRENGVTTEVKVGICVERTIEMLVGIIGILKAGGTYVPIDSNYPEERKQYILQDSNAQLLLTNEHLVDSFHEDLEIEILTFEKDRKIIKQKSTSNIKNISNPSNLAYIIYTSGSTGKPKGVMVSHSNVTRLFLNTEKCYQFNSDDKWTLFHSFAFDFSVWEIWGALLYGGQLVIVPYWTARSIDEFYELVAKQKITVLNQTPSAFYQFIEADKELNMELSLRTVIFGGESLETNKLNNWFNKHGDCKPALVNMYGITETTVHVTHQPINHSQTNEKNMIGKRISDLELYILDENMEPVPIGVVGEIHVGGAGVARGYNNRPRLTAEKFVPNIFSKEKGSRLYKTGDLARFLDSGGLEYLGRIDHQVKIRGFRIELEEIQRVMEEYPLIQQTVVVVHTNEDNDIRIVAYFTLENGQSLDLGALKDYLKNIIPNYMIPSWFIEMKKFPLSQNGKIDKKRLPNPSNETRISKHEMVLPRTEIEMMLSDIWKETLKISKVSVKDNFFELGGNSFSAIQFIRKVEALLGKTVSTAAIFQYPTIEGIAKMLEKESNNNENDVIVELHPSENKQTLSLVHPVGGNIFCYTGLLKLLEPNYQVYGFKAPGIDGNEKPITSIRELAKRYVSELLLTNRTEHTILGWSMGGIVAFEMGIQIYDQLGYAPKIIMIDSWSKDISSMEYSGEIIFKMFIEDLQRSSGAEIYLNQMDQGMNELERLNYVLTVIRKAGIFSTEFKVEHLKYMLDVYSANLNALNGYVPTKRYPGEIVVLRAENGDNQDKTLGWKDWSQQEVSVKTIPGDHYTIFNKPGINILADEIRKSLGDSKIIQVK</sequence>
<dbReference type="SUPFAM" id="SSF52777">
    <property type="entry name" value="CoA-dependent acyltransferases"/>
    <property type="match status" value="2"/>
</dbReference>
<dbReference type="EMBL" id="NUSY01000057">
    <property type="protein sequence ID" value="PHE05832.1"/>
    <property type="molecule type" value="Genomic_DNA"/>
</dbReference>
<dbReference type="FunFam" id="3.40.50.12780:FF:000012">
    <property type="entry name" value="Non-ribosomal peptide synthetase"/>
    <property type="match status" value="1"/>
</dbReference>
<dbReference type="Gene3D" id="3.30.559.10">
    <property type="entry name" value="Chloramphenicol acetyltransferase-like domain"/>
    <property type="match status" value="1"/>
</dbReference>
<evidence type="ECO:0000256" key="1">
    <source>
        <dbReference type="ARBA" id="ARBA00001957"/>
    </source>
</evidence>
<dbReference type="InterPro" id="IPR000873">
    <property type="entry name" value="AMP-dep_synth/lig_dom"/>
</dbReference>
<dbReference type="PRINTS" id="PR00154">
    <property type="entry name" value="AMPBINDING"/>
</dbReference>
<reference evidence="8 9" key="1">
    <citation type="submission" date="2017-09" db="EMBL/GenBank/DDBJ databases">
        <title>Large-scale bioinformatics analysis of Bacillus genomes uncovers conserved roles of natural products in bacterial physiology.</title>
        <authorList>
            <consortium name="Agbiome Team Llc"/>
            <person name="Bleich R.M."/>
            <person name="Grubbs K.J."/>
            <person name="Santa Maria K.C."/>
            <person name="Allen S.E."/>
            <person name="Farag S."/>
            <person name="Shank E.A."/>
            <person name="Bowers A."/>
        </authorList>
    </citation>
    <scope>NUCLEOTIDE SEQUENCE [LARGE SCALE GENOMIC DNA]</scope>
    <source>
        <strain evidence="8 9">AFS042148</strain>
    </source>
</reference>
<dbReference type="InterPro" id="IPR001031">
    <property type="entry name" value="Thioesterase"/>
</dbReference>
<dbReference type="InterPro" id="IPR020845">
    <property type="entry name" value="AMP-binding_CS"/>
</dbReference>
<dbReference type="Pfam" id="PF00975">
    <property type="entry name" value="Thioesterase"/>
    <property type="match status" value="1"/>
</dbReference>
<dbReference type="InterPro" id="IPR036736">
    <property type="entry name" value="ACP-like_sf"/>
</dbReference>
<dbReference type="NCBIfam" id="TIGR01733">
    <property type="entry name" value="AA-adenyl-dom"/>
    <property type="match status" value="1"/>
</dbReference>
<evidence type="ECO:0000259" key="7">
    <source>
        <dbReference type="PROSITE" id="PS50075"/>
    </source>
</evidence>
<dbReference type="GO" id="GO:0043041">
    <property type="term" value="P:amino acid activation for nonribosomal peptide biosynthetic process"/>
    <property type="evidence" value="ECO:0007669"/>
    <property type="project" value="TreeGrafter"/>
</dbReference>
<dbReference type="PANTHER" id="PTHR45527">
    <property type="entry name" value="NONRIBOSOMAL PEPTIDE SYNTHETASE"/>
    <property type="match status" value="1"/>
</dbReference>
<dbReference type="FunFam" id="3.40.50.980:FF:000002">
    <property type="entry name" value="Enterobactin synthetase component F"/>
    <property type="match status" value="1"/>
</dbReference>
<comment type="cofactor">
    <cofactor evidence="1">
        <name>pantetheine 4'-phosphate</name>
        <dbReference type="ChEBI" id="CHEBI:47942"/>
    </cofactor>
</comment>
<dbReference type="GO" id="GO:0009239">
    <property type="term" value="P:enterobactin biosynthetic process"/>
    <property type="evidence" value="ECO:0007669"/>
    <property type="project" value="TreeGrafter"/>
</dbReference>
<dbReference type="RefSeq" id="WP_097882927.1">
    <property type="nucleotide sequence ID" value="NZ_JBALNA010000163.1"/>
</dbReference>
<protein>
    <submittedName>
        <fullName evidence="8">Non-ribosomal peptide synthetase</fullName>
    </submittedName>
</protein>
<dbReference type="Pfam" id="PF18563">
    <property type="entry name" value="TubC_N"/>
    <property type="match status" value="1"/>
</dbReference>
<evidence type="ECO:0000256" key="4">
    <source>
        <dbReference type="ARBA" id="ARBA00022553"/>
    </source>
</evidence>
<dbReference type="InterPro" id="IPR010071">
    <property type="entry name" value="AA_adenyl_dom"/>
</dbReference>
<proteinExistence type="inferred from homology"/>
<evidence type="ECO:0000256" key="5">
    <source>
        <dbReference type="ARBA" id="ARBA00022741"/>
    </source>
</evidence>
<evidence type="ECO:0000313" key="8">
    <source>
        <dbReference type="EMBL" id="PHE05832.1"/>
    </source>
</evidence>
<comment type="caution">
    <text evidence="8">The sequence shown here is derived from an EMBL/GenBank/DDBJ whole genome shotgun (WGS) entry which is preliminary data.</text>
</comment>
<dbReference type="InterPro" id="IPR009081">
    <property type="entry name" value="PP-bd_ACP"/>
</dbReference>
<dbReference type="GO" id="GO:0005829">
    <property type="term" value="C:cytosol"/>
    <property type="evidence" value="ECO:0007669"/>
    <property type="project" value="TreeGrafter"/>
</dbReference>
<keyword evidence="5" id="KW-0547">Nucleotide-binding</keyword>
<dbReference type="Gene3D" id="3.30.300.30">
    <property type="match status" value="1"/>
</dbReference>
<organism evidence="8 9">
    <name type="scientific">Bacillus toyonensis</name>
    <dbReference type="NCBI Taxonomy" id="155322"/>
    <lineage>
        <taxon>Bacteria</taxon>
        <taxon>Bacillati</taxon>
        <taxon>Bacillota</taxon>
        <taxon>Bacilli</taxon>
        <taxon>Bacillales</taxon>
        <taxon>Bacillaceae</taxon>
        <taxon>Bacillus</taxon>
        <taxon>Bacillus cereus group</taxon>
    </lineage>
</organism>
<dbReference type="InterPro" id="IPR041464">
    <property type="entry name" value="TubC_N"/>
</dbReference>